<name>A0A1G7GXI1_9GAMM</name>
<dbReference type="AlphaFoldDB" id="A0A1G7GXI1"/>
<evidence type="ECO:0000256" key="3">
    <source>
        <dbReference type="ARBA" id="ARBA00023163"/>
    </source>
</evidence>
<protein>
    <submittedName>
        <fullName evidence="5">DNA-binding transcriptional regulator, MerR family</fullName>
    </submittedName>
</protein>
<evidence type="ECO:0000256" key="2">
    <source>
        <dbReference type="ARBA" id="ARBA00023125"/>
    </source>
</evidence>
<keyword evidence="2 5" id="KW-0238">DNA-binding</keyword>
<dbReference type="InterPro" id="IPR047057">
    <property type="entry name" value="MerR_fam"/>
</dbReference>
<dbReference type="PANTHER" id="PTHR30204">
    <property type="entry name" value="REDOX-CYCLING DRUG-SENSING TRANSCRIPTIONAL ACTIVATOR SOXR"/>
    <property type="match status" value="1"/>
</dbReference>
<dbReference type="Proteomes" id="UP000243378">
    <property type="component" value="Unassembled WGS sequence"/>
</dbReference>
<dbReference type="CDD" id="cd01104">
    <property type="entry name" value="HTH_MlrA-CarA"/>
    <property type="match status" value="1"/>
</dbReference>
<reference evidence="5 6" key="1">
    <citation type="submission" date="2016-10" db="EMBL/GenBank/DDBJ databases">
        <authorList>
            <person name="de Groot N.N."/>
        </authorList>
    </citation>
    <scope>NUCLEOTIDE SEQUENCE [LARGE SCALE GENOMIC DNA]</scope>
    <source>
        <strain evidence="5 6">LMG 25475</strain>
    </source>
</reference>
<proteinExistence type="predicted"/>
<keyword evidence="1" id="KW-0805">Transcription regulation</keyword>
<evidence type="ECO:0000313" key="6">
    <source>
        <dbReference type="Proteomes" id="UP000243378"/>
    </source>
</evidence>
<dbReference type="GO" id="GO:0003700">
    <property type="term" value="F:DNA-binding transcription factor activity"/>
    <property type="evidence" value="ECO:0007669"/>
    <property type="project" value="InterPro"/>
</dbReference>
<feature type="domain" description="HTH merR-type" evidence="4">
    <location>
        <begin position="20"/>
        <end position="89"/>
    </location>
</feature>
<evidence type="ECO:0000259" key="4">
    <source>
        <dbReference type="PROSITE" id="PS50937"/>
    </source>
</evidence>
<dbReference type="Pfam" id="PF13411">
    <property type="entry name" value="MerR_1"/>
    <property type="match status" value="1"/>
</dbReference>
<accession>A0A1G7GXI1</accession>
<dbReference type="OrthoDB" id="9800334at2"/>
<dbReference type="SMART" id="SM00422">
    <property type="entry name" value="HTH_MERR"/>
    <property type="match status" value="1"/>
</dbReference>
<evidence type="ECO:0000313" key="5">
    <source>
        <dbReference type="EMBL" id="SDE92882.1"/>
    </source>
</evidence>
<dbReference type="RefSeq" id="WP_092363995.1">
    <property type="nucleotide sequence ID" value="NZ_FNBM01000001.1"/>
</dbReference>
<dbReference type="PANTHER" id="PTHR30204:SF67">
    <property type="entry name" value="HTH-TYPE TRANSCRIPTIONAL REGULATOR MLRA-RELATED"/>
    <property type="match status" value="1"/>
</dbReference>
<evidence type="ECO:0000256" key="1">
    <source>
        <dbReference type="ARBA" id="ARBA00023015"/>
    </source>
</evidence>
<gene>
    <name evidence="5" type="ORF">SAMN05216381_0383</name>
</gene>
<dbReference type="GO" id="GO:0003677">
    <property type="term" value="F:DNA binding"/>
    <property type="evidence" value="ECO:0007669"/>
    <property type="project" value="UniProtKB-KW"/>
</dbReference>
<dbReference type="InterPro" id="IPR000551">
    <property type="entry name" value="MerR-type_HTH_dom"/>
</dbReference>
<dbReference type="STRING" id="640205.SAMN05216381_0383"/>
<organism evidence="5 6">
    <name type="scientific">Phytopseudomonas seleniipraecipitans</name>
    <dbReference type="NCBI Taxonomy" id="640205"/>
    <lineage>
        <taxon>Bacteria</taxon>
        <taxon>Pseudomonadati</taxon>
        <taxon>Pseudomonadota</taxon>
        <taxon>Gammaproteobacteria</taxon>
        <taxon>Pseudomonadales</taxon>
        <taxon>Pseudomonadaceae</taxon>
        <taxon>Phytopseudomonas</taxon>
    </lineage>
</organism>
<keyword evidence="3" id="KW-0804">Transcription</keyword>
<dbReference type="EMBL" id="FNBM01000001">
    <property type="protein sequence ID" value="SDE92882.1"/>
    <property type="molecule type" value="Genomic_DNA"/>
</dbReference>
<dbReference type="SUPFAM" id="SSF46955">
    <property type="entry name" value="Putative DNA-binding domain"/>
    <property type="match status" value="1"/>
</dbReference>
<dbReference type="Gene3D" id="1.10.1660.10">
    <property type="match status" value="1"/>
</dbReference>
<sequence>MSNVVGAAPLVTVAMKEEELFPIREVARLTGVNPVTLRAWERRYGLIQPVRTDSGHRLYSQADVETVRSVLAWIERGVPVSKVGRIFARHGANEGNAAPTYESATSGEWSQWQSRLLDAVQAFDEVELDRVYGQVFSSYPLSVTFQDVIMPLWRQLLLRYGRPGYGSEWLFLDTFLRGRVLQRLHNLRDQAAERILLVALPGRCRELELLVTGLLLSPLDAAVHVLGIGQSLEELSHVCSKLRPQAVLVFSNQAPAAETPQTLERLALTLDCPLGLVGEGADLLEDNFRGSPIACLGSEGRLMRQRLRQLLTGRLDT</sequence>
<dbReference type="InterPro" id="IPR009061">
    <property type="entry name" value="DNA-bd_dom_put_sf"/>
</dbReference>
<dbReference type="PROSITE" id="PS50937">
    <property type="entry name" value="HTH_MERR_2"/>
    <property type="match status" value="1"/>
</dbReference>